<evidence type="ECO:0000256" key="2">
    <source>
        <dbReference type="ARBA" id="ARBA00022448"/>
    </source>
</evidence>
<evidence type="ECO:0000256" key="6">
    <source>
        <dbReference type="ARBA" id="ARBA00022989"/>
    </source>
</evidence>
<name>A0A3B0URR4_9ZZZZ</name>
<gene>
    <name evidence="10" type="ORF">MNBD_ALPHA12-1930</name>
</gene>
<keyword evidence="7 9" id="KW-0472">Membrane</keyword>
<accession>A0A3B0URR4</accession>
<keyword evidence="5" id="KW-0029">Amino-acid transport</keyword>
<dbReference type="GO" id="GO:0022857">
    <property type="term" value="F:transmembrane transporter activity"/>
    <property type="evidence" value="ECO:0007669"/>
    <property type="project" value="InterPro"/>
</dbReference>
<feature type="transmembrane region" description="Helical" evidence="9">
    <location>
        <begin position="281"/>
        <end position="309"/>
    </location>
</feature>
<keyword evidence="4 9" id="KW-0812">Transmembrane</keyword>
<feature type="transmembrane region" description="Helical" evidence="9">
    <location>
        <begin position="52"/>
        <end position="76"/>
    </location>
</feature>
<dbReference type="GO" id="GO:0006865">
    <property type="term" value="P:amino acid transport"/>
    <property type="evidence" value="ECO:0007669"/>
    <property type="project" value="UniProtKB-KW"/>
</dbReference>
<evidence type="ECO:0000256" key="1">
    <source>
        <dbReference type="ARBA" id="ARBA00004651"/>
    </source>
</evidence>
<keyword evidence="2" id="KW-0813">Transport</keyword>
<evidence type="ECO:0000256" key="7">
    <source>
        <dbReference type="ARBA" id="ARBA00023136"/>
    </source>
</evidence>
<feature type="transmembrane region" description="Helical" evidence="9">
    <location>
        <begin position="88"/>
        <end position="107"/>
    </location>
</feature>
<proteinExistence type="inferred from homology"/>
<comment type="similarity">
    <text evidence="8">Belongs to the binding-protein-dependent transport system permease family. LivHM subfamily.</text>
</comment>
<dbReference type="AlphaFoldDB" id="A0A3B0URR4"/>
<feature type="transmembrane region" description="Helical" evidence="9">
    <location>
        <begin position="113"/>
        <end position="138"/>
    </location>
</feature>
<dbReference type="EMBL" id="UOEO01000213">
    <property type="protein sequence ID" value="VAW22764.1"/>
    <property type="molecule type" value="Genomic_DNA"/>
</dbReference>
<evidence type="ECO:0000313" key="10">
    <source>
        <dbReference type="EMBL" id="VAW22764.1"/>
    </source>
</evidence>
<organism evidence="10">
    <name type="scientific">hydrothermal vent metagenome</name>
    <dbReference type="NCBI Taxonomy" id="652676"/>
    <lineage>
        <taxon>unclassified sequences</taxon>
        <taxon>metagenomes</taxon>
        <taxon>ecological metagenomes</taxon>
    </lineage>
</organism>
<keyword evidence="3" id="KW-1003">Cell membrane</keyword>
<feature type="transmembrane region" description="Helical" evidence="9">
    <location>
        <begin position="28"/>
        <end position="46"/>
    </location>
</feature>
<feature type="transmembrane region" description="Helical" evidence="9">
    <location>
        <begin position="154"/>
        <end position="178"/>
    </location>
</feature>
<evidence type="ECO:0000256" key="4">
    <source>
        <dbReference type="ARBA" id="ARBA00022692"/>
    </source>
</evidence>
<feature type="transmembrane region" description="Helical" evidence="9">
    <location>
        <begin position="247"/>
        <end position="269"/>
    </location>
</feature>
<dbReference type="InterPro" id="IPR001851">
    <property type="entry name" value="ABC_transp_permease"/>
</dbReference>
<sequence length="347" mass="37365">MMKLQKRFQDEWPRLSAFKTLTNSIEKIGGVNLLPVAISLVALALINPSTWVTLTVAGLAMGMMIFLMASGLSLIFGLMDVLNFSHSAFVSFGAFIAASVLARMAGWNESESVILNLMALFSAIGVATIFGMLVGFLFEKIIIKPVYGDHLRQILITVGALIVSEQLILALWGGAPISVLRPNFLRSSIIIGDISIEIYRLFAVVLGLVVFVALQLILNRTRIGLLVRAGVENREMVEALGFKVERLFIGVFVVGSGLAAMGGAMWAGYETLITPALGANMLITVFIVVIIGGLGSVQGSLLGALIVGLSGNYMAFLFPKMALATNMIVMLIILMWRPYGLRPAVKL</sequence>
<evidence type="ECO:0000256" key="5">
    <source>
        <dbReference type="ARBA" id="ARBA00022970"/>
    </source>
</evidence>
<feature type="transmembrane region" description="Helical" evidence="9">
    <location>
        <begin position="321"/>
        <end position="339"/>
    </location>
</feature>
<evidence type="ECO:0000256" key="8">
    <source>
        <dbReference type="ARBA" id="ARBA00037998"/>
    </source>
</evidence>
<reference evidence="10" key="1">
    <citation type="submission" date="2018-06" db="EMBL/GenBank/DDBJ databases">
        <authorList>
            <person name="Zhirakovskaya E."/>
        </authorList>
    </citation>
    <scope>NUCLEOTIDE SEQUENCE</scope>
</reference>
<dbReference type="CDD" id="cd06582">
    <property type="entry name" value="TM_PBP1_LivH_like"/>
    <property type="match status" value="1"/>
</dbReference>
<keyword evidence="6 9" id="KW-1133">Transmembrane helix</keyword>
<protein>
    <submittedName>
        <fullName evidence="10">High-affinity branched-chain amino acid transport system permease protein LivH (TC 3.A.1.4.1)</fullName>
    </submittedName>
</protein>
<dbReference type="GO" id="GO:0005886">
    <property type="term" value="C:plasma membrane"/>
    <property type="evidence" value="ECO:0007669"/>
    <property type="project" value="UniProtKB-SubCell"/>
</dbReference>
<dbReference type="InterPro" id="IPR052157">
    <property type="entry name" value="BCAA_transport_permease"/>
</dbReference>
<feature type="transmembrane region" description="Helical" evidence="9">
    <location>
        <begin position="198"/>
        <end position="218"/>
    </location>
</feature>
<dbReference type="PANTHER" id="PTHR11795">
    <property type="entry name" value="BRANCHED-CHAIN AMINO ACID TRANSPORT SYSTEM PERMEASE PROTEIN LIVH"/>
    <property type="match status" value="1"/>
</dbReference>
<comment type="subcellular location">
    <subcellularLocation>
        <location evidence="1">Cell membrane</location>
        <topology evidence="1">Multi-pass membrane protein</topology>
    </subcellularLocation>
</comment>
<evidence type="ECO:0000256" key="9">
    <source>
        <dbReference type="SAM" id="Phobius"/>
    </source>
</evidence>
<dbReference type="PANTHER" id="PTHR11795:SF442">
    <property type="entry name" value="ABC TRANSPORTER ATP-BINDING PROTEIN"/>
    <property type="match status" value="1"/>
</dbReference>
<evidence type="ECO:0000256" key="3">
    <source>
        <dbReference type="ARBA" id="ARBA00022475"/>
    </source>
</evidence>
<dbReference type="Pfam" id="PF02653">
    <property type="entry name" value="BPD_transp_2"/>
    <property type="match status" value="1"/>
</dbReference>